<dbReference type="Gene3D" id="1.10.510.10">
    <property type="entry name" value="Transferase(Phosphotransferase) domain 1"/>
    <property type="match status" value="1"/>
</dbReference>
<dbReference type="PROSITE" id="PS00108">
    <property type="entry name" value="PROTEIN_KINASE_ST"/>
    <property type="match status" value="1"/>
</dbReference>
<evidence type="ECO:0000256" key="10">
    <source>
        <dbReference type="ARBA" id="ARBA00047899"/>
    </source>
</evidence>
<evidence type="ECO:0000313" key="14">
    <source>
        <dbReference type="Proteomes" id="UP001163046"/>
    </source>
</evidence>
<comment type="catalytic activity">
    <reaction evidence="10">
        <text>L-threonyl-[protein] + ATP = O-phospho-L-threonyl-[protein] + ADP + H(+)</text>
        <dbReference type="Rhea" id="RHEA:46608"/>
        <dbReference type="Rhea" id="RHEA-COMP:11060"/>
        <dbReference type="Rhea" id="RHEA-COMP:11605"/>
        <dbReference type="ChEBI" id="CHEBI:15378"/>
        <dbReference type="ChEBI" id="CHEBI:30013"/>
        <dbReference type="ChEBI" id="CHEBI:30616"/>
        <dbReference type="ChEBI" id="CHEBI:61977"/>
        <dbReference type="ChEBI" id="CHEBI:456216"/>
        <dbReference type="EC" id="2.7.11.1"/>
    </reaction>
</comment>
<dbReference type="PROSITE" id="PS50011">
    <property type="entry name" value="PROTEIN_KINASE_DOM"/>
    <property type="match status" value="1"/>
</dbReference>
<evidence type="ECO:0000256" key="6">
    <source>
        <dbReference type="ARBA" id="ARBA00022741"/>
    </source>
</evidence>
<dbReference type="InterPro" id="IPR011009">
    <property type="entry name" value="Kinase-like_dom_sf"/>
</dbReference>
<dbReference type="GO" id="GO:0005524">
    <property type="term" value="F:ATP binding"/>
    <property type="evidence" value="ECO:0007669"/>
    <property type="project" value="UniProtKB-KW"/>
</dbReference>
<sequence length="335" mass="38708">MRIEKRGCLSEESSSTFQRNKLRLIWSESDIDYLRKISSYDSFLPLDYKKPDWVNAEMRFTLSADSGSSWDSSFEDDQVKLSKVPDYIKKLASQTELAAFGQVIAATRKTDNLPVALKFVQKSSVKEFKKRQARHRHVIDIYDVIITDEHYVYVMERPEVCKDLFDVIHDRDSLDRPLTEREARRYFAQILQANISCEETGVLHRDIKPENILVDMRTDEAKLIDFGLASEVQHEPFTTFRGTPNYMPPEFRKSRKYDGCQGTVCLMGILLVDMLSPVVPAFEHPRHALSMTPKCHGIFSPEAKNLIYSLLNATPSNRPTLQQTLQHPWFAMTSY</sequence>
<evidence type="ECO:0000259" key="12">
    <source>
        <dbReference type="PROSITE" id="PS50011"/>
    </source>
</evidence>
<evidence type="ECO:0000256" key="11">
    <source>
        <dbReference type="ARBA" id="ARBA00048679"/>
    </source>
</evidence>
<evidence type="ECO:0000256" key="9">
    <source>
        <dbReference type="ARBA" id="ARBA00023200"/>
    </source>
</evidence>
<name>A0A9W9ZPM3_9CNID</name>
<keyword evidence="9" id="KW-1035">Host cytoplasm</keyword>
<dbReference type="AlphaFoldDB" id="A0A9W9ZPM3"/>
<keyword evidence="14" id="KW-1185">Reference proteome</keyword>
<dbReference type="GO" id="GO:0004674">
    <property type="term" value="F:protein serine/threonine kinase activity"/>
    <property type="evidence" value="ECO:0007669"/>
    <property type="project" value="UniProtKB-KW"/>
</dbReference>
<dbReference type="PANTHER" id="PTHR22984:SF25">
    <property type="entry name" value="PROTEIN KINASE DOMAIN-CONTAINING PROTEIN"/>
    <property type="match status" value="1"/>
</dbReference>
<dbReference type="GO" id="GO:0030430">
    <property type="term" value="C:host cell cytoplasm"/>
    <property type="evidence" value="ECO:0007669"/>
    <property type="project" value="UniProtKB-SubCell"/>
</dbReference>
<dbReference type="EMBL" id="MU825880">
    <property type="protein sequence ID" value="KAJ7385606.1"/>
    <property type="molecule type" value="Genomic_DNA"/>
</dbReference>
<accession>A0A9W9ZPM3</accession>
<keyword evidence="4" id="KW-0723">Serine/threonine-protein kinase</keyword>
<evidence type="ECO:0000313" key="13">
    <source>
        <dbReference type="EMBL" id="KAJ7385606.1"/>
    </source>
</evidence>
<protein>
    <recommendedName>
        <fullName evidence="3">Serine/threonine-protein kinase 1</fullName>
        <ecNumber evidence="2">2.7.11.1</ecNumber>
    </recommendedName>
</protein>
<dbReference type="InterPro" id="IPR008271">
    <property type="entry name" value="Ser/Thr_kinase_AS"/>
</dbReference>
<evidence type="ECO:0000256" key="5">
    <source>
        <dbReference type="ARBA" id="ARBA00022679"/>
    </source>
</evidence>
<dbReference type="SMART" id="SM00220">
    <property type="entry name" value="S_TKc"/>
    <property type="match status" value="1"/>
</dbReference>
<keyword evidence="7" id="KW-0418">Kinase</keyword>
<organism evidence="13 14">
    <name type="scientific">Desmophyllum pertusum</name>
    <dbReference type="NCBI Taxonomy" id="174260"/>
    <lineage>
        <taxon>Eukaryota</taxon>
        <taxon>Metazoa</taxon>
        <taxon>Cnidaria</taxon>
        <taxon>Anthozoa</taxon>
        <taxon>Hexacorallia</taxon>
        <taxon>Scleractinia</taxon>
        <taxon>Caryophylliina</taxon>
        <taxon>Caryophylliidae</taxon>
        <taxon>Desmophyllum</taxon>
    </lineage>
</organism>
<dbReference type="Proteomes" id="UP001163046">
    <property type="component" value="Unassembled WGS sequence"/>
</dbReference>
<keyword evidence="6" id="KW-0547">Nucleotide-binding</keyword>
<dbReference type="Pfam" id="PF00069">
    <property type="entry name" value="Pkinase"/>
    <property type="match status" value="1"/>
</dbReference>
<dbReference type="GO" id="GO:0005737">
    <property type="term" value="C:cytoplasm"/>
    <property type="evidence" value="ECO:0007669"/>
    <property type="project" value="TreeGrafter"/>
</dbReference>
<dbReference type="PANTHER" id="PTHR22984">
    <property type="entry name" value="SERINE/THREONINE-PROTEIN KINASE PIM"/>
    <property type="match status" value="1"/>
</dbReference>
<evidence type="ECO:0000256" key="1">
    <source>
        <dbReference type="ARBA" id="ARBA00004192"/>
    </source>
</evidence>
<comment type="subcellular location">
    <subcellularLocation>
        <location evidence="1">Host cytoplasm</location>
    </subcellularLocation>
</comment>
<comment type="caution">
    <text evidence="13">The sequence shown here is derived from an EMBL/GenBank/DDBJ whole genome shotgun (WGS) entry which is preliminary data.</text>
</comment>
<feature type="domain" description="Protein kinase" evidence="12">
    <location>
        <begin position="89"/>
        <end position="330"/>
    </location>
</feature>
<dbReference type="SUPFAM" id="SSF56112">
    <property type="entry name" value="Protein kinase-like (PK-like)"/>
    <property type="match status" value="1"/>
</dbReference>
<evidence type="ECO:0000256" key="2">
    <source>
        <dbReference type="ARBA" id="ARBA00012513"/>
    </source>
</evidence>
<reference evidence="13" key="1">
    <citation type="submission" date="2023-01" db="EMBL/GenBank/DDBJ databases">
        <title>Genome assembly of the deep-sea coral Lophelia pertusa.</title>
        <authorList>
            <person name="Herrera S."/>
            <person name="Cordes E."/>
        </authorList>
    </citation>
    <scope>NUCLEOTIDE SEQUENCE</scope>
    <source>
        <strain evidence="13">USNM1676648</strain>
        <tissue evidence="13">Polyp</tissue>
    </source>
</reference>
<gene>
    <name evidence="13" type="ORF">OS493_015191</name>
</gene>
<dbReference type="InterPro" id="IPR000719">
    <property type="entry name" value="Prot_kinase_dom"/>
</dbReference>
<proteinExistence type="predicted"/>
<comment type="catalytic activity">
    <reaction evidence="11">
        <text>L-seryl-[protein] + ATP = O-phospho-L-seryl-[protein] + ADP + H(+)</text>
        <dbReference type="Rhea" id="RHEA:17989"/>
        <dbReference type="Rhea" id="RHEA-COMP:9863"/>
        <dbReference type="Rhea" id="RHEA-COMP:11604"/>
        <dbReference type="ChEBI" id="CHEBI:15378"/>
        <dbReference type="ChEBI" id="CHEBI:29999"/>
        <dbReference type="ChEBI" id="CHEBI:30616"/>
        <dbReference type="ChEBI" id="CHEBI:83421"/>
        <dbReference type="ChEBI" id="CHEBI:456216"/>
        <dbReference type="EC" id="2.7.11.1"/>
    </reaction>
</comment>
<keyword evidence="5" id="KW-0808">Transferase</keyword>
<evidence type="ECO:0000256" key="7">
    <source>
        <dbReference type="ARBA" id="ARBA00022777"/>
    </source>
</evidence>
<evidence type="ECO:0000256" key="8">
    <source>
        <dbReference type="ARBA" id="ARBA00022840"/>
    </source>
</evidence>
<evidence type="ECO:0000256" key="4">
    <source>
        <dbReference type="ARBA" id="ARBA00022527"/>
    </source>
</evidence>
<evidence type="ECO:0000256" key="3">
    <source>
        <dbReference type="ARBA" id="ARBA00016885"/>
    </source>
</evidence>
<dbReference type="OrthoDB" id="10252171at2759"/>
<dbReference type="EC" id="2.7.11.1" evidence="2"/>
<dbReference type="InterPro" id="IPR051138">
    <property type="entry name" value="PIM_Ser/Thr_kinase"/>
</dbReference>
<keyword evidence="8" id="KW-0067">ATP-binding</keyword>